<feature type="domain" description="Copper amine oxidase-like N-terminal" evidence="2">
    <location>
        <begin position="32"/>
        <end position="139"/>
    </location>
</feature>
<dbReference type="EMBL" id="MKQP01000067">
    <property type="protein sequence ID" value="OMD22515.1"/>
    <property type="molecule type" value="Genomic_DNA"/>
</dbReference>
<dbReference type="InterPro" id="IPR032710">
    <property type="entry name" value="NTF2-like_dom_sf"/>
</dbReference>
<accession>A0A1R0WVS2</accession>
<organism evidence="3 4">
    <name type="scientific">Paenibacillus odorifer</name>
    <dbReference type="NCBI Taxonomy" id="189426"/>
    <lineage>
        <taxon>Bacteria</taxon>
        <taxon>Bacillati</taxon>
        <taxon>Bacillota</taxon>
        <taxon>Bacilli</taxon>
        <taxon>Bacillales</taxon>
        <taxon>Paenibacillaceae</taxon>
        <taxon>Paenibacillus</taxon>
    </lineage>
</organism>
<evidence type="ECO:0000259" key="2">
    <source>
        <dbReference type="Pfam" id="PF07833"/>
    </source>
</evidence>
<proteinExistence type="predicted"/>
<feature type="chain" id="PRO_5012141646" description="Copper amine oxidase-like N-terminal domain-containing protein" evidence="1">
    <location>
        <begin position="24"/>
        <end position="395"/>
    </location>
</feature>
<sequence>MKTISSLIAATLLSTAIAWPVHAAEKPISIQINQQQLALKGQAPFNDNGTIVVPFRPVFEKLGLSIDWNQTTGTITGTKEGLTITLQLGSKQASVNGVITQLSVAPKLINNSTYIPLRFVGEATGNEVSWNAHSKTVTITGKTNQINPQEINAFFEKYVTYTNNENYEGFMSLIDSKSPLVVIGPQIKSQMEQYDLTTSLDQLEVISLQPTEATVHTVETTTHLSGPFTLDNTSEYIYSLTRTASTEDWKINNLQIKGVQYILPDKLLNAKPAVTKSDETDILAVLKSNLDYTNAENIQGVLSTIDPESPALEQTKQLFSQIFTVYDLKFTLESAKIIHYTQDTAAVYMVQTSIKLKGPEFQDNRSTSVTTLKKSKAGKWMLDQTYPISVDKLTP</sequence>
<dbReference type="Proteomes" id="UP000187465">
    <property type="component" value="Unassembled WGS sequence"/>
</dbReference>
<evidence type="ECO:0000256" key="1">
    <source>
        <dbReference type="SAM" id="SignalP"/>
    </source>
</evidence>
<protein>
    <recommendedName>
        <fullName evidence="2">Copper amine oxidase-like N-terminal domain-containing protein</fullName>
    </recommendedName>
</protein>
<dbReference type="Gene3D" id="3.30.457.10">
    <property type="entry name" value="Copper amine oxidase-like, N-terminal domain"/>
    <property type="match status" value="1"/>
</dbReference>
<dbReference type="Pfam" id="PF07833">
    <property type="entry name" value="Cu_amine_oxidN1"/>
    <property type="match status" value="1"/>
</dbReference>
<comment type="caution">
    <text evidence="3">The sequence shown here is derived from an EMBL/GenBank/DDBJ whole genome shotgun (WGS) entry which is preliminary data.</text>
</comment>
<dbReference type="SUPFAM" id="SSF54427">
    <property type="entry name" value="NTF2-like"/>
    <property type="match status" value="1"/>
</dbReference>
<keyword evidence="1" id="KW-0732">Signal</keyword>
<evidence type="ECO:0000313" key="3">
    <source>
        <dbReference type="EMBL" id="OMD22515.1"/>
    </source>
</evidence>
<reference evidence="3 4" key="1">
    <citation type="submission" date="2016-10" db="EMBL/GenBank/DDBJ databases">
        <title>Paenibacillus species isolates.</title>
        <authorList>
            <person name="Beno S.M."/>
        </authorList>
    </citation>
    <scope>NUCLEOTIDE SEQUENCE [LARGE SCALE GENOMIC DNA]</scope>
    <source>
        <strain evidence="3 4">FSL H7-0604</strain>
    </source>
</reference>
<feature type="signal peptide" evidence="1">
    <location>
        <begin position="1"/>
        <end position="23"/>
    </location>
</feature>
<dbReference type="InterPro" id="IPR012854">
    <property type="entry name" value="Cu_amine_oxidase-like_N"/>
</dbReference>
<dbReference type="SUPFAM" id="SSF55383">
    <property type="entry name" value="Copper amine oxidase, domain N"/>
    <property type="match status" value="1"/>
</dbReference>
<gene>
    <name evidence="3" type="ORF">BJP51_06780</name>
</gene>
<dbReference type="RefSeq" id="WP_076179815.1">
    <property type="nucleotide sequence ID" value="NZ_MKQP01000067.1"/>
</dbReference>
<dbReference type="InterPro" id="IPR036582">
    <property type="entry name" value="Mao_N_sf"/>
</dbReference>
<dbReference type="AlphaFoldDB" id="A0A1R0WVS2"/>
<evidence type="ECO:0000313" key="4">
    <source>
        <dbReference type="Proteomes" id="UP000187465"/>
    </source>
</evidence>
<name>A0A1R0WVS2_9BACL</name>